<dbReference type="InterPro" id="IPR014776">
    <property type="entry name" value="4pyrrole_Mease_sub2"/>
</dbReference>
<dbReference type="GO" id="GO:0032259">
    <property type="term" value="P:methylation"/>
    <property type="evidence" value="ECO:0007669"/>
    <property type="project" value="UniProtKB-KW"/>
</dbReference>
<evidence type="ECO:0000256" key="5">
    <source>
        <dbReference type="ARBA" id="ARBA00022691"/>
    </source>
</evidence>
<sequence length="236" mass="25611">MKTGTIYLIPVPLGQTPLLAVLPGPVVTCAQRLTHFVAENAKTARAFLKLLPSDLPLQQIEIQELNQHTPSSALPRLLAPALAGSDLGLISEAGCPAVADPGAALVSLAHQQGVPVVPMVGPSSILLALMGSGLSGQCFAFHGYLPSATAERENRLRELEKESRRQQRAQIFIETPYRNRQMLESLLASCATGTRICVATDLTLDSERITTRTVSEWRRQQLPEISRRPTVFLMQA</sequence>
<dbReference type="GO" id="GO:0006364">
    <property type="term" value="P:rRNA processing"/>
    <property type="evidence" value="ECO:0007669"/>
    <property type="project" value="UniProtKB-KW"/>
</dbReference>
<gene>
    <name evidence="7" type="ORF">IPK02_03430</name>
</gene>
<dbReference type="EMBL" id="JADJOT010000002">
    <property type="protein sequence ID" value="MBK7953095.1"/>
    <property type="molecule type" value="Genomic_DNA"/>
</dbReference>
<keyword evidence="4" id="KW-0808">Transferase</keyword>
<dbReference type="InterPro" id="IPR035996">
    <property type="entry name" value="4pyrrol_Methylase_sf"/>
</dbReference>
<dbReference type="AlphaFoldDB" id="A0A935W6T2"/>
<organism evidence="7 8">
    <name type="scientific">Candidatus Accumulibacter affinis</name>
    <dbReference type="NCBI Taxonomy" id="2954384"/>
    <lineage>
        <taxon>Bacteria</taxon>
        <taxon>Pseudomonadati</taxon>
        <taxon>Pseudomonadota</taxon>
        <taxon>Betaproteobacteria</taxon>
        <taxon>Candidatus Accumulibacter</taxon>
    </lineage>
</organism>
<evidence type="ECO:0000256" key="3">
    <source>
        <dbReference type="ARBA" id="ARBA00022603"/>
    </source>
</evidence>
<keyword evidence="3 7" id="KW-0489">Methyltransferase</keyword>
<evidence type="ECO:0000256" key="4">
    <source>
        <dbReference type="ARBA" id="ARBA00022679"/>
    </source>
</evidence>
<evidence type="ECO:0000313" key="8">
    <source>
        <dbReference type="Proteomes" id="UP000706151"/>
    </source>
</evidence>
<keyword evidence="2" id="KW-0698">rRNA processing</keyword>
<dbReference type="GO" id="GO:0008168">
    <property type="term" value="F:methyltransferase activity"/>
    <property type="evidence" value="ECO:0007669"/>
    <property type="project" value="UniProtKB-KW"/>
</dbReference>
<keyword evidence="1" id="KW-0963">Cytoplasm</keyword>
<evidence type="ECO:0000256" key="1">
    <source>
        <dbReference type="ARBA" id="ARBA00022490"/>
    </source>
</evidence>
<proteinExistence type="predicted"/>
<dbReference type="Pfam" id="PF00590">
    <property type="entry name" value="TP_methylase"/>
    <property type="match status" value="1"/>
</dbReference>
<name>A0A935W6T2_9PROT</name>
<dbReference type="PIRSF" id="PIRSF005917">
    <property type="entry name" value="MTase_YraL"/>
    <property type="match status" value="1"/>
</dbReference>
<dbReference type="InterPro" id="IPR014777">
    <property type="entry name" value="4pyrrole_Mease_sub1"/>
</dbReference>
<dbReference type="InterPro" id="IPR000878">
    <property type="entry name" value="4pyrrol_Mease"/>
</dbReference>
<keyword evidence="5" id="KW-0949">S-adenosyl-L-methionine</keyword>
<dbReference type="CDD" id="cd11649">
    <property type="entry name" value="RsmI_like"/>
    <property type="match status" value="1"/>
</dbReference>
<dbReference type="Gene3D" id="3.40.1010.10">
    <property type="entry name" value="Cobalt-precorrin-4 Transmethylase, Domain 1"/>
    <property type="match status" value="1"/>
</dbReference>
<dbReference type="PANTHER" id="PTHR46111:SF2">
    <property type="entry name" value="SAM-DEPENDENT METHYLTRANSFERASE"/>
    <property type="match status" value="1"/>
</dbReference>
<evidence type="ECO:0000313" key="7">
    <source>
        <dbReference type="EMBL" id="MBK7953095.1"/>
    </source>
</evidence>
<feature type="domain" description="Tetrapyrrole methylase" evidence="6">
    <location>
        <begin position="5"/>
        <end position="216"/>
    </location>
</feature>
<comment type="caution">
    <text evidence="7">The sequence shown here is derived from an EMBL/GenBank/DDBJ whole genome shotgun (WGS) entry which is preliminary data.</text>
</comment>
<dbReference type="PANTHER" id="PTHR46111">
    <property type="entry name" value="RIBOSOMAL RNA SMALL SUBUNIT METHYLTRANSFERASE I"/>
    <property type="match status" value="1"/>
</dbReference>
<protein>
    <submittedName>
        <fullName evidence="7">SAM-dependent methyltransferase</fullName>
    </submittedName>
</protein>
<accession>A0A935W6T2</accession>
<evidence type="ECO:0000256" key="2">
    <source>
        <dbReference type="ARBA" id="ARBA00022552"/>
    </source>
</evidence>
<reference evidence="7 8" key="1">
    <citation type="submission" date="2020-10" db="EMBL/GenBank/DDBJ databases">
        <title>Connecting structure to function with the recovery of over 1000 high-quality activated sludge metagenome-assembled genomes encoding full-length rRNA genes using long-read sequencing.</title>
        <authorList>
            <person name="Singleton C.M."/>
            <person name="Petriglieri F."/>
            <person name="Kristensen J.M."/>
            <person name="Kirkegaard R.H."/>
            <person name="Michaelsen T.Y."/>
            <person name="Andersen M.H."/>
            <person name="Karst S.M."/>
            <person name="Dueholm M.S."/>
            <person name="Nielsen P.H."/>
            <person name="Albertsen M."/>
        </authorList>
    </citation>
    <scope>NUCLEOTIDE SEQUENCE [LARGE SCALE GENOMIC DNA]</scope>
    <source>
        <strain evidence="7">Fred_18-Q3-R57-64_BAT3C.720</strain>
    </source>
</reference>
<evidence type="ECO:0000259" key="6">
    <source>
        <dbReference type="Pfam" id="PF00590"/>
    </source>
</evidence>
<dbReference type="InterPro" id="IPR008189">
    <property type="entry name" value="rRNA_ssu_MeTfrase_I"/>
</dbReference>
<dbReference type="Proteomes" id="UP000706151">
    <property type="component" value="Unassembled WGS sequence"/>
</dbReference>
<dbReference type="Gene3D" id="3.30.950.10">
    <property type="entry name" value="Methyltransferase, Cobalt-precorrin-4 Transmethylase, Domain 2"/>
    <property type="match status" value="1"/>
</dbReference>
<dbReference type="SUPFAM" id="SSF53790">
    <property type="entry name" value="Tetrapyrrole methylase"/>
    <property type="match status" value="1"/>
</dbReference>